<reference evidence="2" key="1">
    <citation type="journal article" date="2014" name="Genome Biol.">
        <title>Genome analysis of a major urban malaria vector mosquito, Anopheles stephensi.</title>
        <authorList>
            <person name="Jiang X."/>
            <person name="Peery A."/>
            <person name="Hall A.B."/>
            <person name="Sharma A."/>
            <person name="Chen X.G."/>
            <person name="Waterhouse R.M."/>
            <person name="Komissarov A."/>
            <person name="Riehle M.M."/>
            <person name="Shouche Y."/>
            <person name="Sharakhova M.V."/>
            <person name="Lawson D."/>
            <person name="Pakpour N."/>
            <person name="Arensburger P."/>
            <person name="Davidson V.L."/>
            <person name="Eiglmeier K."/>
            <person name="Emrich S."/>
            <person name="George P."/>
            <person name="Kennedy R.C."/>
            <person name="Mane S.P."/>
            <person name="Maslen G."/>
            <person name="Oringanje C."/>
            <person name="Qi Y."/>
            <person name="Settlage R."/>
            <person name="Tojo M."/>
            <person name="Tubio J.M."/>
            <person name="Unger M.F."/>
            <person name="Wang B."/>
            <person name="Vernick K.D."/>
            <person name="Ribeiro J.M."/>
            <person name="James A.A."/>
            <person name="Michel K."/>
            <person name="Riehle M.A."/>
            <person name="Luckhart S."/>
            <person name="Sharakhov I.V."/>
            <person name="Tu Z."/>
        </authorList>
    </citation>
    <scope>NUCLEOTIDE SEQUENCE [LARGE SCALE GENOMIC DNA]</scope>
    <source>
        <strain evidence="2">Indian</strain>
    </source>
</reference>
<dbReference type="CDD" id="cd01647">
    <property type="entry name" value="RT_LTR"/>
    <property type="match status" value="1"/>
</dbReference>
<evidence type="ECO:0000313" key="1">
    <source>
        <dbReference type="EnsemblMetazoa" id="ASTEI11422-PA"/>
    </source>
</evidence>
<dbReference type="AlphaFoldDB" id="A0A182YSI6"/>
<dbReference type="InterPro" id="IPR050951">
    <property type="entry name" value="Retrovirus_Pol_polyprotein"/>
</dbReference>
<dbReference type="InterPro" id="IPR036875">
    <property type="entry name" value="Znf_CCHC_sf"/>
</dbReference>
<accession>A0A182YSI6</accession>
<dbReference type="VEuPathDB" id="VectorBase:ASTE008517"/>
<dbReference type="PROSITE" id="PS50158">
    <property type="entry name" value="ZF_CCHC"/>
    <property type="match status" value="1"/>
</dbReference>
<dbReference type="InterPro" id="IPR001878">
    <property type="entry name" value="Znf_CCHC"/>
</dbReference>
<dbReference type="OMA" id="GASCEET"/>
<dbReference type="SUPFAM" id="SSF56672">
    <property type="entry name" value="DNA/RNA polymerases"/>
    <property type="match status" value="1"/>
</dbReference>
<dbReference type="STRING" id="30069.A0A182YSI6"/>
<dbReference type="Gene3D" id="3.30.70.270">
    <property type="match status" value="1"/>
</dbReference>
<dbReference type="VEuPathDB" id="VectorBase:ASTE001436"/>
<dbReference type="VEuPathDB" id="VectorBase:ASTEI20_044361"/>
<dbReference type="VEuPathDB" id="VectorBase:ASTEI20_043988"/>
<dbReference type="InterPro" id="IPR043128">
    <property type="entry name" value="Rev_trsase/Diguanyl_cyclase"/>
</dbReference>
<dbReference type="Gene3D" id="3.10.10.10">
    <property type="entry name" value="HIV Type 1 Reverse Transcriptase, subunit A, domain 1"/>
    <property type="match status" value="1"/>
</dbReference>
<dbReference type="PANTHER" id="PTHR37984:SF5">
    <property type="entry name" value="PROTEIN NYNRIN-LIKE"/>
    <property type="match status" value="1"/>
</dbReference>
<dbReference type="VEuPathDB" id="VectorBase:ASTEI11422"/>
<dbReference type="GO" id="GO:0008270">
    <property type="term" value="F:zinc ion binding"/>
    <property type="evidence" value="ECO:0007669"/>
    <property type="project" value="InterPro"/>
</dbReference>
<name>A0A182YSI6_ANOST</name>
<reference evidence="1" key="2">
    <citation type="submission" date="2020-05" db="UniProtKB">
        <authorList>
            <consortium name="EnsemblMetazoa"/>
        </authorList>
    </citation>
    <scope>IDENTIFICATION</scope>
    <source>
        <strain evidence="1">Indian</strain>
    </source>
</reference>
<proteinExistence type="predicted"/>
<dbReference type="PANTHER" id="PTHR37984">
    <property type="entry name" value="PROTEIN CBG26694"/>
    <property type="match status" value="1"/>
</dbReference>
<protein>
    <submittedName>
        <fullName evidence="1">Uncharacterized protein</fullName>
    </submittedName>
</protein>
<organism evidence="1 2">
    <name type="scientific">Anopheles stephensi</name>
    <name type="common">Indo-Pakistan malaria mosquito</name>
    <dbReference type="NCBI Taxonomy" id="30069"/>
    <lineage>
        <taxon>Eukaryota</taxon>
        <taxon>Metazoa</taxon>
        <taxon>Ecdysozoa</taxon>
        <taxon>Arthropoda</taxon>
        <taxon>Hexapoda</taxon>
        <taxon>Insecta</taxon>
        <taxon>Pterygota</taxon>
        <taxon>Neoptera</taxon>
        <taxon>Endopterygota</taxon>
        <taxon>Diptera</taxon>
        <taxon>Nematocera</taxon>
        <taxon>Culicoidea</taxon>
        <taxon>Culicidae</taxon>
        <taxon>Anophelinae</taxon>
        <taxon>Anopheles</taxon>
    </lineage>
</organism>
<dbReference type="SUPFAM" id="SSF57756">
    <property type="entry name" value="Retrovirus zinc finger-like domains"/>
    <property type="match status" value="1"/>
</dbReference>
<dbReference type="GO" id="GO:0071897">
    <property type="term" value="P:DNA biosynthetic process"/>
    <property type="evidence" value="ECO:0007669"/>
    <property type="project" value="UniProtKB-ARBA"/>
</dbReference>
<sequence>MEMMDLQPEKKKPVLLHYMGMECYNTLCDLALPKEPEGLTYQEVVDKLTSHYEPRPLEMVELFKFWQRKQQEGETVAEYAKVLQKEARFCGFAEYLNKALRNQFVFGLQNKAMQTRLLEEKELTWEKATTLASAMEATQQGIGIVRHEAAAAEVKFVEKSQKPELKQKNYKPASLKCYRCGSDGHMANMCRHATTTCLKCKKVGHLQRVCRNNTKKKVNVVEEIHDSEEEEEESLKLNWNEILLTRKVLVKSIGTQSEEVKEKLMEKFPRVFEETVGRITNMQASLVLKQNARPVFLKSRTLPFALKELVETEINKLVQQGIWTKVNQSEWATPIVPVKKTGNKIRLCGDYKLTVNKHLLVDEHPLPTIEELFANMAGGKKFTKLDLAQAYLQMEVHPQSQEILTLNTHMGLFKPNRLMYGLFFKGKSVQYSKTYLECLFF</sequence>
<dbReference type="Pfam" id="PF00098">
    <property type="entry name" value="zf-CCHC"/>
    <property type="match status" value="1"/>
</dbReference>
<dbReference type="SMART" id="SM00343">
    <property type="entry name" value="ZnF_C2HC"/>
    <property type="match status" value="2"/>
</dbReference>
<dbReference type="Proteomes" id="UP000076408">
    <property type="component" value="Unassembled WGS sequence"/>
</dbReference>
<dbReference type="InterPro" id="IPR043502">
    <property type="entry name" value="DNA/RNA_pol_sf"/>
</dbReference>
<dbReference type="EnsemblMetazoa" id="ASTEI11422-RA">
    <property type="protein sequence ID" value="ASTEI11422-PA"/>
    <property type="gene ID" value="ASTEI11422"/>
</dbReference>
<dbReference type="GO" id="GO:0003676">
    <property type="term" value="F:nucleic acid binding"/>
    <property type="evidence" value="ECO:0007669"/>
    <property type="project" value="InterPro"/>
</dbReference>
<evidence type="ECO:0000313" key="2">
    <source>
        <dbReference type="Proteomes" id="UP000076408"/>
    </source>
</evidence>
<dbReference type="Gene3D" id="4.10.60.10">
    <property type="entry name" value="Zinc finger, CCHC-type"/>
    <property type="match status" value="1"/>
</dbReference>
<keyword evidence="2" id="KW-1185">Reference proteome</keyword>